<dbReference type="AlphaFoldDB" id="A0A8J2HAK4"/>
<accession>A0A8J2HAK4</accession>
<evidence type="ECO:0000256" key="1">
    <source>
        <dbReference type="SAM" id="MobiDB-lite"/>
    </source>
</evidence>
<reference evidence="2" key="1">
    <citation type="submission" date="2021-04" db="EMBL/GenBank/DDBJ databases">
        <authorList>
            <person name="Chebbi M.A.C M."/>
        </authorList>
    </citation>
    <scope>NUCLEOTIDE SEQUENCE</scope>
</reference>
<keyword evidence="3" id="KW-1185">Reference proteome</keyword>
<sequence length="171" mass="17815">MPAGGGGIKEEQEILLSPGAMGTMGGGGGGGGQGGGGGGGGAATGAGLTTSSVGDIDTVDETTFSEVGDVAADNPAVPLDRLATVEPLILIEAKIGKFVLQVDSKIHIFNRVDDNIYKLHTRYHKLNVKIVVLGEVRHQSFEALFLQANFLEVIKRRENNLVAAFNQTNSR</sequence>
<evidence type="ECO:0000313" key="2">
    <source>
        <dbReference type="EMBL" id="CAG5089444.1"/>
    </source>
</evidence>
<dbReference type="EMBL" id="CAJNRD030001119">
    <property type="protein sequence ID" value="CAG5089444.1"/>
    <property type="molecule type" value="Genomic_DNA"/>
</dbReference>
<feature type="region of interest" description="Disordered" evidence="1">
    <location>
        <begin position="18"/>
        <end position="43"/>
    </location>
</feature>
<protein>
    <submittedName>
        <fullName evidence="2">Uncharacterized protein</fullName>
    </submittedName>
</protein>
<gene>
    <name evidence="2" type="ORF">HICCMSTLAB_LOCUS5239</name>
</gene>
<organism evidence="2 3">
    <name type="scientific">Cotesia congregata</name>
    <name type="common">Parasitoid wasp</name>
    <name type="synonym">Apanteles congregatus</name>
    <dbReference type="NCBI Taxonomy" id="51543"/>
    <lineage>
        <taxon>Eukaryota</taxon>
        <taxon>Metazoa</taxon>
        <taxon>Ecdysozoa</taxon>
        <taxon>Arthropoda</taxon>
        <taxon>Hexapoda</taxon>
        <taxon>Insecta</taxon>
        <taxon>Pterygota</taxon>
        <taxon>Neoptera</taxon>
        <taxon>Endopterygota</taxon>
        <taxon>Hymenoptera</taxon>
        <taxon>Apocrita</taxon>
        <taxon>Ichneumonoidea</taxon>
        <taxon>Braconidae</taxon>
        <taxon>Microgastrinae</taxon>
        <taxon>Cotesia</taxon>
    </lineage>
</organism>
<evidence type="ECO:0000313" key="3">
    <source>
        <dbReference type="Proteomes" id="UP000786811"/>
    </source>
</evidence>
<proteinExistence type="predicted"/>
<comment type="caution">
    <text evidence="2">The sequence shown here is derived from an EMBL/GenBank/DDBJ whole genome shotgun (WGS) entry which is preliminary data.</text>
</comment>
<dbReference type="Proteomes" id="UP000786811">
    <property type="component" value="Unassembled WGS sequence"/>
</dbReference>
<feature type="compositionally biased region" description="Gly residues" evidence="1">
    <location>
        <begin position="22"/>
        <end position="43"/>
    </location>
</feature>
<name>A0A8J2HAK4_COTCN</name>